<sequence>MQLVSDSMQSKMNVLMLCVVGALAMGCNVCEDLDARMCADLGAEDCALWREKGMNFVAQAKSRPRRMMKDTLFGADAQTCESAGSDAVYSQILQATKTQMAAFRKAQQAVEAAGKGK</sequence>
<comment type="caution">
    <text evidence="1">The sequence shown here is derived from an EMBL/GenBank/DDBJ whole genome shotgun (WGS) entry which is preliminary data.</text>
</comment>
<evidence type="ECO:0000313" key="1">
    <source>
        <dbReference type="EMBL" id="KYF53813.1"/>
    </source>
</evidence>
<organism evidence="1 2">
    <name type="scientific">Sorangium cellulosum</name>
    <name type="common">Polyangium cellulosum</name>
    <dbReference type="NCBI Taxonomy" id="56"/>
    <lineage>
        <taxon>Bacteria</taxon>
        <taxon>Pseudomonadati</taxon>
        <taxon>Myxococcota</taxon>
        <taxon>Polyangia</taxon>
        <taxon>Polyangiales</taxon>
        <taxon>Polyangiaceae</taxon>
        <taxon>Sorangium</taxon>
    </lineage>
</organism>
<name>A0A150PDQ0_SORCE</name>
<reference evidence="1 2" key="1">
    <citation type="submission" date="2014-02" db="EMBL/GenBank/DDBJ databases">
        <title>The small core and large imbalanced accessory genome model reveals a collaborative survival strategy of Sorangium cellulosum strains in nature.</title>
        <authorList>
            <person name="Han K."/>
            <person name="Peng R."/>
            <person name="Blom J."/>
            <person name="Li Y.-Z."/>
        </authorList>
    </citation>
    <scope>NUCLEOTIDE SEQUENCE [LARGE SCALE GENOMIC DNA]</scope>
    <source>
        <strain evidence="1 2">So0157-18</strain>
    </source>
</reference>
<protein>
    <submittedName>
        <fullName evidence="1">Uncharacterized protein</fullName>
    </submittedName>
</protein>
<proteinExistence type="predicted"/>
<gene>
    <name evidence="1" type="ORF">BE04_42610</name>
</gene>
<dbReference type="EMBL" id="JELX01002931">
    <property type="protein sequence ID" value="KYF53813.1"/>
    <property type="molecule type" value="Genomic_DNA"/>
</dbReference>
<dbReference type="Proteomes" id="UP000075604">
    <property type="component" value="Unassembled WGS sequence"/>
</dbReference>
<dbReference type="AlphaFoldDB" id="A0A150PDQ0"/>
<evidence type="ECO:0000313" key="2">
    <source>
        <dbReference type="Proteomes" id="UP000075604"/>
    </source>
</evidence>
<accession>A0A150PDQ0</accession>